<evidence type="ECO:0000313" key="3">
    <source>
        <dbReference type="EMBL" id="RBM04241.1"/>
    </source>
</evidence>
<feature type="region of interest" description="Disordered" evidence="1">
    <location>
        <begin position="1"/>
        <end position="22"/>
    </location>
</feature>
<feature type="domain" description="HTH iclR-type" evidence="2">
    <location>
        <begin position="25"/>
        <end position="69"/>
    </location>
</feature>
<dbReference type="AlphaFoldDB" id="A0A365YNE6"/>
<dbReference type="Gene3D" id="1.10.10.10">
    <property type="entry name" value="Winged helix-like DNA-binding domain superfamily/Winged helix DNA-binding domain"/>
    <property type="match status" value="1"/>
</dbReference>
<accession>A0A365YNE6</accession>
<dbReference type="GO" id="GO:0003677">
    <property type="term" value="F:DNA binding"/>
    <property type="evidence" value="ECO:0007669"/>
    <property type="project" value="InterPro"/>
</dbReference>
<gene>
    <name evidence="3" type="ORF">C1H84_02880</name>
</gene>
<protein>
    <submittedName>
        <fullName evidence="3">Transcriptional regulator</fullName>
    </submittedName>
</protein>
<evidence type="ECO:0000313" key="4">
    <source>
        <dbReference type="Proteomes" id="UP000252167"/>
    </source>
</evidence>
<keyword evidence="4" id="KW-1185">Reference proteome</keyword>
<dbReference type="InterPro" id="IPR005471">
    <property type="entry name" value="Tscrpt_reg_IclR_N"/>
</dbReference>
<organism evidence="3 4">
    <name type="scientific">Glutamicibacter soli</name>
    <dbReference type="NCBI Taxonomy" id="453836"/>
    <lineage>
        <taxon>Bacteria</taxon>
        <taxon>Bacillati</taxon>
        <taxon>Actinomycetota</taxon>
        <taxon>Actinomycetes</taxon>
        <taxon>Micrococcales</taxon>
        <taxon>Micrococcaceae</taxon>
        <taxon>Glutamicibacter</taxon>
    </lineage>
</organism>
<proteinExistence type="predicted"/>
<dbReference type="Pfam" id="PF09339">
    <property type="entry name" value="HTH_IclR"/>
    <property type="match status" value="1"/>
</dbReference>
<evidence type="ECO:0000256" key="1">
    <source>
        <dbReference type="SAM" id="MobiDB-lite"/>
    </source>
</evidence>
<name>A0A365YNE6_9MICC</name>
<sequence length="221" mass="23338">MGKGPDGGAPRRSGGGRVHSSTRERILSLVEMRSEGLSLPQVAEFMGLHENTVRSHLDALLADGYVQRESAPAAGRGRPAWIWRAAAPTPSPFAALANVLADQVALLSDNPARAGIEAGQRWGATLPEAAREGDAHGAVIDSLAALGFAPRLEADHSVSLLSCPLLSAARENPQVICNVHLGIVRGILQSHGRDPAGSRILPFALEHGCRLELSPQREGQR</sequence>
<dbReference type="InterPro" id="IPR036390">
    <property type="entry name" value="WH_DNA-bd_sf"/>
</dbReference>
<dbReference type="RefSeq" id="WP_113606477.1">
    <property type="nucleotide sequence ID" value="NZ_POAF01000001.1"/>
</dbReference>
<comment type="caution">
    <text evidence="3">The sequence shown here is derived from an EMBL/GenBank/DDBJ whole genome shotgun (WGS) entry which is preliminary data.</text>
</comment>
<reference evidence="3 4" key="1">
    <citation type="submission" date="2018-01" db="EMBL/GenBank/DDBJ databases">
        <title>Glutamicibacter soli strain NHPC-3 Whole genome sequence and assembly.</title>
        <authorList>
            <person name="Choudhury P."/>
            <person name="Gupta D."/>
            <person name="Sengupta K."/>
            <person name="Jawed A."/>
            <person name="Sultana N."/>
            <person name="Saha P."/>
        </authorList>
    </citation>
    <scope>NUCLEOTIDE SEQUENCE [LARGE SCALE GENOMIC DNA]</scope>
    <source>
        <strain evidence="3 4">NHPC-3</strain>
    </source>
</reference>
<dbReference type="Proteomes" id="UP000252167">
    <property type="component" value="Unassembled WGS sequence"/>
</dbReference>
<dbReference type="EMBL" id="POAF01000001">
    <property type="protein sequence ID" value="RBM04241.1"/>
    <property type="molecule type" value="Genomic_DNA"/>
</dbReference>
<evidence type="ECO:0000259" key="2">
    <source>
        <dbReference type="Pfam" id="PF09339"/>
    </source>
</evidence>
<feature type="compositionally biased region" description="Gly residues" evidence="1">
    <location>
        <begin position="1"/>
        <end position="17"/>
    </location>
</feature>
<dbReference type="GO" id="GO:0006355">
    <property type="term" value="P:regulation of DNA-templated transcription"/>
    <property type="evidence" value="ECO:0007669"/>
    <property type="project" value="InterPro"/>
</dbReference>
<dbReference type="SUPFAM" id="SSF46785">
    <property type="entry name" value="Winged helix' DNA-binding domain"/>
    <property type="match status" value="1"/>
</dbReference>
<dbReference type="InterPro" id="IPR036388">
    <property type="entry name" value="WH-like_DNA-bd_sf"/>
</dbReference>